<evidence type="ECO:0000256" key="1">
    <source>
        <dbReference type="SAM" id="Phobius"/>
    </source>
</evidence>
<dbReference type="EMBL" id="BK015160">
    <property type="protein sequence ID" value="DAD93467.1"/>
    <property type="molecule type" value="Genomic_DNA"/>
</dbReference>
<name>A0A8S5NH75_9CAUD</name>
<organism evidence="2">
    <name type="scientific">Myoviridae sp. ct0wg9</name>
    <dbReference type="NCBI Taxonomy" id="2826600"/>
    <lineage>
        <taxon>Viruses</taxon>
        <taxon>Duplodnaviria</taxon>
        <taxon>Heunggongvirae</taxon>
        <taxon>Uroviricota</taxon>
        <taxon>Caudoviricetes</taxon>
    </lineage>
</organism>
<accession>A0A8S5NH75</accession>
<protein>
    <submittedName>
        <fullName evidence="2">Uncharacterized protein</fullName>
    </submittedName>
</protein>
<evidence type="ECO:0000313" key="2">
    <source>
        <dbReference type="EMBL" id="DAD93467.1"/>
    </source>
</evidence>
<keyword evidence="1" id="KW-0812">Transmembrane</keyword>
<proteinExistence type="predicted"/>
<keyword evidence="1" id="KW-1133">Transmembrane helix</keyword>
<keyword evidence="1" id="KW-0472">Membrane</keyword>
<reference evidence="2" key="1">
    <citation type="journal article" date="2021" name="Proc. Natl. Acad. Sci. U.S.A.">
        <title>A Catalog of Tens of Thousands of Viruses from Human Metagenomes Reveals Hidden Associations with Chronic Diseases.</title>
        <authorList>
            <person name="Tisza M.J."/>
            <person name="Buck C.B."/>
        </authorList>
    </citation>
    <scope>NUCLEOTIDE SEQUENCE</scope>
    <source>
        <strain evidence="2">Ct0wg9</strain>
    </source>
</reference>
<sequence length="31" mass="3626">MAKRSHLVLHFITSLLMILLYIISHTMSNNK</sequence>
<feature type="transmembrane region" description="Helical" evidence="1">
    <location>
        <begin position="7"/>
        <end position="24"/>
    </location>
</feature>